<dbReference type="EMBL" id="JACVVK020000028">
    <property type="protein sequence ID" value="KAK7502047.1"/>
    <property type="molecule type" value="Genomic_DNA"/>
</dbReference>
<dbReference type="Proteomes" id="UP001519460">
    <property type="component" value="Unassembled WGS sequence"/>
</dbReference>
<protein>
    <submittedName>
        <fullName evidence="1">Uncharacterized protein</fullName>
    </submittedName>
</protein>
<proteinExistence type="predicted"/>
<name>A0ABD0LSL9_9CAEN</name>
<gene>
    <name evidence="1" type="ORF">BaRGS_00006799</name>
</gene>
<evidence type="ECO:0000313" key="1">
    <source>
        <dbReference type="EMBL" id="KAK7502047.1"/>
    </source>
</evidence>
<sequence length="87" mass="9743">SHSAQRGETYENNATPRTLRKLHVQPGMSRVTMYHNQVNRCSTLAPRYDGSGRLHNTSGEPGARDAMSGEFWFAHKLTALTQPWICG</sequence>
<reference evidence="1 2" key="1">
    <citation type="journal article" date="2023" name="Sci. Data">
        <title>Genome assembly of the Korean intertidal mud-creeper Batillaria attramentaria.</title>
        <authorList>
            <person name="Patra A.K."/>
            <person name="Ho P.T."/>
            <person name="Jun S."/>
            <person name="Lee S.J."/>
            <person name="Kim Y."/>
            <person name="Won Y.J."/>
        </authorList>
    </citation>
    <scope>NUCLEOTIDE SEQUENCE [LARGE SCALE GENOMIC DNA]</scope>
    <source>
        <strain evidence="1">Wonlab-2016</strain>
    </source>
</reference>
<comment type="caution">
    <text evidence="1">The sequence shown here is derived from an EMBL/GenBank/DDBJ whole genome shotgun (WGS) entry which is preliminary data.</text>
</comment>
<accession>A0ABD0LSL9</accession>
<feature type="non-terminal residue" evidence="1">
    <location>
        <position position="1"/>
    </location>
</feature>
<evidence type="ECO:0000313" key="2">
    <source>
        <dbReference type="Proteomes" id="UP001519460"/>
    </source>
</evidence>
<keyword evidence="2" id="KW-1185">Reference proteome</keyword>
<dbReference type="AlphaFoldDB" id="A0ABD0LSL9"/>
<organism evidence="1 2">
    <name type="scientific">Batillaria attramentaria</name>
    <dbReference type="NCBI Taxonomy" id="370345"/>
    <lineage>
        <taxon>Eukaryota</taxon>
        <taxon>Metazoa</taxon>
        <taxon>Spiralia</taxon>
        <taxon>Lophotrochozoa</taxon>
        <taxon>Mollusca</taxon>
        <taxon>Gastropoda</taxon>
        <taxon>Caenogastropoda</taxon>
        <taxon>Sorbeoconcha</taxon>
        <taxon>Cerithioidea</taxon>
        <taxon>Batillariidae</taxon>
        <taxon>Batillaria</taxon>
    </lineage>
</organism>